<dbReference type="PANTHER" id="PTHR12748">
    <property type="entry name" value="ORIGIN RECOGNITION COMPLEX SUBUNIT 3"/>
    <property type="match status" value="1"/>
</dbReference>
<evidence type="ECO:0000256" key="3">
    <source>
        <dbReference type="ARBA" id="ARBA00019085"/>
    </source>
</evidence>
<reference evidence="13" key="1">
    <citation type="submission" date="2023-07" db="EMBL/GenBank/DDBJ databases">
        <title>Chromosome-level genome assembly of Artemia franciscana.</title>
        <authorList>
            <person name="Jo E."/>
        </authorList>
    </citation>
    <scope>NUCLEOTIDE SEQUENCE</scope>
    <source>
        <tissue evidence="13">Whole body</tissue>
    </source>
</reference>
<feature type="domain" description="Origin recognition complex subunit 3 insertion" evidence="12">
    <location>
        <begin position="218"/>
        <end position="420"/>
    </location>
</feature>
<evidence type="ECO:0000313" key="14">
    <source>
        <dbReference type="Proteomes" id="UP001187531"/>
    </source>
</evidence>
<evidence type="ECO:0000256" key="5">
    <source>
        <dbReference type="ARBA" id="ARBA00022705"/>
    </source>
</evidence>
<dbReference type="GO" id="GO:0006270">
    <property type="term" value="P:DNA replication initiation"/>
    <property type="evidence" value="ECO:0007669"/>
    <property type="project" value="TreeGrafter"/>
</dbReference>
<dbReference type="Pfam" id="PF07034">
    <property type="entry name" value="ORC3_N"/>
    <property type="match status" value="1"/>
</dbReference>
<dbReference type="InterPro" id="IPR045663">
    <property type="entry name" value="ORC3_ins"/>
</dbReference>
<keyword evidence="6" id="KW-0238">DNA-binding</keyword>
<evidence type="ECO:0000256" key="6">
    <source>
        <dbReference type="ARBA" id="ARBA00023125"/>
    </source>
</evidence>
<evidence type="ECO:0000256" key="2">
    <source>
        <dbReference type="ARBA" id="ARBA00010977"/>
    </source>
</evidence>
<evidence type="ECO:0000256" key="9">
    <source>
        <dbReference type="ARBA" id="ARBA00045241"/>
    </source>
</evidence>
<proteinExistence type="inferred from homology"/>
<evidence type="ECO:0000256" key="4">
    <source>
        <dbReference type="ARBA" id="ARBA00022553"/>
    </source>
</evidence>
<evidence type="ECO:0000259" key="12">
    <source>
        <dbReference type="Pfam" id="PF19675"/>
    </source>
</evidence>
<dbReference type="GO" id="GO:0003688">
    <property type="term" value="F:DNA replication origin binding"/>
    <property type="evidence" value="ECO:0007669"/>
    <property type="project" value="TreeGrafter"/>
</dbReference>
<dbReference type="InterPro" id="IPR020795">
    <property type="entry name" value="ORC3"/>
</dbReference>
<sequence length="506" mass="57644">DLMPYLEDEHEVEEIQPGFLTKPLVYSLETLCAWYKEKFKNSEGNVRNCNGRRDLVFIIFEEFEGFSVPIIGDAITLISGFRKIIPFVFVFGVATSSSVVQEILRYPVSSCVAIENFQTPPSVHFLNTVLDKVLFSKKLPFKLGSKVFNLLMDLFLYHDFAVSNFVNNLKFCMLEHYFSSKASVLCCDISEMKKRIKLMNPEDLIVFQTLPSCSRIPQSKVKDNADDICFKKYLEESLEKLHKHLSKFNGFVGALNKIASGLPSVPLGKQFRETYIMAFGSLISDTDAYKTAFQLLRLSSREELTKRVSETVVTLNAISTRENVNTNFVQDQLAHYLHQLQTVGDMLIETEEENPTINIGKKMSKAELQEVLLEAAKNKKISPFERVRDELLDFLDIEFKKNLRPPTEFPFHEVYVFDAVQSVKRHLIGAPRSALQVALVNPHLYLQCDCCRIEDSAAVEKSMPDTCIAYKVHLECGKLINLYDWLQSFGAIVDPENSEDGISKNT</sequence>
<keyword evidence="14" id="KW-1185">Reference proteome</keyword>
<keyword evidence="7" id="KW-0539">Nucleus</keyword>
<dbReference type="GO" id="GO:0031261">
    <property type="term" value="C:DNA replication preinitiation complex"/>
    <property type="evidence" value="ECO:0007669"/>
    <property type="project" value="TreeGrafter"/>
</dbReference>
<comment type="subunit">
    <text evidence="8">Component of ORC, a complex composed of at least 6 subunits: ORC1, ORC2, ORC3, ORC4, ORC5 and ORC6. ORC is regulated in a cell-cycle dependent manner. It is sequentially assembled at the exit from anaphase of mitosis and disassembled as cells enter S phase.</text>
</comment>
<keyword evidence="4" id="KW-0597">Phosphoprotein</keyword>
<dbReference type="GO" id="GO:0005664">
    <property type="term" value="C:nuclear origin of replication recognition complex"/>
    <property type="evidence" value="ECO:0007669"/>
    <property type="project" value="InterPro"/>
</dbReference>
<dbReference type="Pfam" id="PF18137">
    <property type="entry name" value="WHD_ORC"/>
    <property type="match status" value="1"/>
</dbReference>
<gene>
    <name evidence="13" type="ORF">QYM36_010422</name>
</gene>
<dbReference type="InterPro" id="IPR045667">
    <property type="entry name" value="ORC3_N"/>
</dbReference>
<evidence type="ECO:0000256" key="8">
    <source>
        <dbReference type="ARBA" id="ARBA00026084"/>
    </source>
</evidence>
<name>A0AA88HTA4_ARTSF</name>
<feature type="non-terminal residue" evidence="13">
    <location>
        <position position="1"/>
    </location>
</feature>
<protein>
    <recommendedName>
        <fullName evidence="3">Origin recognition complex subunit 3</fullName>
    </recommendedName>
</protein>
<dbReference type="InterPro" id="IPR040855">
    <property type="entry name" value="ORC_WH_C"/>
</dbReference>
<dbReference type="EMBL" id="JAVRJZ010000012">
    <property type="protein sequence ID" value="KAK2715849.1"/>
    <property type="molecule type" value="Genomic_DNA"/>
</dbReference>
<evidence type="ECO:0000313" key="13">
    <source>
        <dbReference type="EMBL" id="KAK2715849.1"/>
    </source>
</evidence>
<evidence type="ECO:0000259" key="11">
    <source>
        <dbReference type="Pfam" id="PF18137"/>
    </source>
</evidence>
<evidence type="ECO:0000259" key="10">
    <source>
        <dbReference type="Pfam" id="PF07034"/>
    </source>
</evidence>
<feature type="domain" description="Origin recognition complex subunit 3 winged helix C-terminal" evidence="11">
    <location>
        <begin position="432"/>
        <end position="502"/>
    </location>
</feature>
<evidence type="ECO:0000256" key="1">
    <source>
        <dbReference type="ARBA" id="ARBA00004123"/>
    </source>
</evidence>
<comment type="similarity">
    <text evidence="2">Belongs to the ORC3 family.</text>
</comment>
<dbReference type="PANTHER" id="PTHR12748:SF0">
    <property type="entry name" value="ORIGIN RECOGNITION COMPLEX SUBUNIT 3"/>
    <property type="match status" value="1"/>
</dbReference>
<dbReference type="Proteomes" id="UP001187531">
    <property type="component" value="Unassembled WGS sequence"/>
</dbReference>
<dbReference type="AlphaFoldDB" id="A0AA88HTA4"/>
<accession>A0AA88HTA4</accession>
<dbReference type="CDD" id="cd20704">
    <property type="entry name" value="Orc3"/>
    <property type="match status" value="2"/>
</dbReference>
<dbReference type="Pfam" id="PF19675">
    <property type="entry name" value="ORC3_ins"/>
    <property type="match status" value="1"/>
</dbReference>
<comment type="function">
    <text evidence="9">Component of the origin recognition complex (ORC) that binds origins of replication. DNA-binding is ATP-dependent. The specific DNA sequences that define origins of replication have not been identified yet. ORC is required to assemble the pre-replication complex necessary to initiate DNA replication. Binds histone H3 and H4 trimethylation marks H3K9me3, H3K27me3 and H4K20me3.</text>
</comment>
<comment type="subcellular location">
    <subcellularLocation>
        <location evidence="1">Nucleus</location>
    </subcellularLocation>
</comment>
<dbReference type="GO" id="GO:0005656">
    <property type="term" value="C:nuclear pre-replicative complex"/>
    <property type="evidence" value="ECO:0007669"/>
    <property type="project" value="TreeGrafter"/>
</dbReference>
<feature type="non-terminal residue" evidence="13">
    <location>
        <position position="506"/>
    </location>
</feature>
<keyword evidence="5" id="KW-0235">DNA replication</keyword>
<feature type="domain" description="Origin recognition complex subunit 3 N-terminal" evidence="10">
    <location>
        <begin position="16"/>
        <end position="185"/>
    </location>
</feature>
<organism evidence="13 14">
    <name type="scientific">Artemia franciscana</name>
    <name type="common">Brine shrimp</name>
    <name type="synonym">Artemia sanfranciscana</name>
    <dbReference type="NCBI Taxonomy" id="6661"/>
    <lineage>
        <taxon>Eukaryota</taxon>
        <taxon>Metazoa</taxon>
        <taxon>Ecdysozoa</taxon>
        <taxon>Arthropoda</taxon>
        <taxon>Crustacea</taxon>
        <taxon>Branchiopoda</taxon>
        <taxon>Anostraca</taxon>
        <taxon>Artemiidae</taxon>
        <taxon>Artemia</taxon>
    </lineage>
</organism>
<comment type="caution">
    <text evidence="13">The sequence shown here is derived from an EMBL/GenBank/DDBJ whole genome shotgun (WGS) entry which is preliminary data.</text>
</comment>
<evidence type="ECO:0000256" key="7">
    <source>
        <dbReference type="ARBA" id="ARBA00023242"/>
    </source>
</evidence>